<dbReference type="InterPro" id="IPR050351">
    <property type="entry name" value="BphY/WalK/GraS-like"/>
</dbReference>
<dbReference type="SMART" id="SM00387">
    <property type="entry name" value="HATPase_c"/>
    <property type="match status" value="1"/>
</dbReference>
<proteinExistence type="predicted"/>
<gene>
    <name evidence="11" type="ORF">SAMN02745196_00106</name>
</gene>
<evidence type="ECO:0000256" key="6">
    <source>
        <dbReference type="ARBA" id="ARBA00022777"/>
    </source>
</evidence>
<accession>A0A1M5SCW5</accession>
<comment type="subcellular location">
    <subcellularLocation>
        <location evidence="2">Membrane</location>
    </subcellularLocation>
</comment>
<dbReference type="CDD" id="cd00082">
    <property type="entry name" value="HisKA"/>
    <property type="match status" value="1"/>
</dbReference>
<dbReference type="InterPro" id="IPR036097">
    <property type="entry name" value="HisK_dim/P_sf"/>
</dbReference>
<evidence type="ECO:0000313" key="12">
    <source>
        <dbReference type="Proteomes" id="UP000184526"/>
    </source>
</evidence>
<evidence type="ECO:0000256" key="5">
    <source>
        <dbReference type="ARBA" id="ARBA00022679"/>
    </source>
</evidence>
<evidence type="ECO:0000313" key="11">
    <source>
        <dbReference type="EMBL" id="SHH35743.1"/>
    </source>
</evidence>
<name>A0A1M5SCW5_9CLOT</name>
<dbReference type="InterPro" id="IPR004358">
    <property type="entry name" value="Sig_transdc_His_kin-like_C"/>
</dbReference>
<dbReference type="PROSITE" id="PS50109">
    <property type="entry name" value="HIS_KIN"/>
    <property type="match status" value="1"/>
</dbReference>
<keyword evidence="5" id="KW-0808">Transferase</keyword>
<dbReference type="Gene3D" id="1.10.287.130">
    <property type="match status" value="1"/>
</dbReference>
<evidence type="ECO:0000256" key="8">
    <source>
        <dbReference type="ARBA" id="ARBA00023136"/>
    </source>
</evidence>
<dbReference type="STRING" id="1121306.SAMN02745196_00106"/>
<keyword evidence="9" id="KW-0812">Transmembrane</keyword>
<evidence type="ECO:0000256" key="9">
    <source>
        <dbReference type="SAM" id="Phobius"/>
    </source>
</evidence>
<dbReference type="SUPFAM" id="SSF55874">
    <property type="entry name" value="ATPase domain of HSP90 chaperone/DNA topoisomerase II/histidine kinase"/>
    <property type="match status" value="1"/>
</dbReference>
<dbReference type="PANTHER" id="PTHR45453">
    <property type="entry name" value="PHOSPHATE REGULON SENSOR PROTEIN PHOR"/>
    <property type="match status" value="1"/>
</dbReference>
<keyword evidence="9" id="KW-1133">Transmembrane helix</keyword>
<keyword evidence="8 9" id="KW-0472">Membrane</keyword>
<dbReference type="GO" id="GO:0000155">
    <property type="term" value="F:phosphorelay sensor kinase activity"/>
    <property type="evidence" value="ECO:0007669"/>
    <property type="project" value="InterPro"/>
</dbReference>
<dbReference type="OrthoDB" id="9813151at2"/>
<dbReference type="InterPro" id="IPR005467">
    <property type="entry name" value="His_kinase_dom"/>
</dbReference>
<evidence type="ECO:0000256" key="2">
    <source>
        <dbReference type="ARBA" id="ARBA00004370"/>
    </source>
</evidence>
<organism evidence="11 12">
    <name type="scientific">Clostridium collagenovorans DSM 3089</name>
    <dbReference type="NCBI Taxonomy" id="1121306"/>
    <lineage>
        <taxon>Bacteria</taxon>
        <taxon>Bacillati</taxon>
        <taxon>Bacillota</taxon>
        <taxon>Clostridia</taxon>
        <taxon>Eubacteriales</taxon>
        <taxon>Clostridiaceae</taxon>
        <taxon>Clostridium</taxon>
    </lineage>
</organism>
<keyword evidence="6 11" id="KW-0418">Kinase</keyword>
<dbReference type="FunFam" id="1.10.287.130:FF:000001">
    <property type="entry name" value="Two-component sensor histidine kinase"/>
    <property type="match status" value="1"/>
</dbReference>
<dbReference type="InterPro" id="IPR036890">
    <property type="entry name" value="HATPase_C_sf"/>
</dbReference>
<comment type="catalytic activity">
    <reaction evidence="1">
        <text>ATP + protein L-histidine = ADP + protein N-phospho-L-histidine.</text>
        <dbReference type="EC" id="2.7.13.3"/>
    </reaction>
</comment>
<dbReference type="GO" id="GO:0004721">
    <property type="term" value="F:phosphoprotein phosphatase activity"/>
    <property type="evidence" value="ECO:0007669"/>
    <property type="project" value="TreeGrafter"/>
</dbReference>
<protein>
    <recommendedName>
        <fullName evidence="3">histidine kinase</fullName>
        <ecNumber evidence="3">2.7.13.3</ecNumber>
    </recommendedName>
</protein>
<dbReference type="Gene3D" id="3.30.565.10">
    <property type="entry name" value="Histidine kinase-like ATPase, C-terminal domain"/>
    <property type="match status" value="1"/>
</dbReference>
<dbReference type="Pfam" id="PF00512">
    <property type="entry name" value="HisKA"/>
    <property type="match status" value="1"/>
</dbReference>
<evidence type="ECO:0000256" key="4">
    <source>
        <dbReference type="ARBA" id="ARBA00022553"/>
    </source>
</evidence>
<dbReference type="GO" id="GO:0005886">
    <property type="term" value="C:plasma membrane"/>
    <property type="evidence" value="ECO:0007669"/>
    <property type="project" value="TreeGrafter"/>
</dbReference>
<feature type="transmembrane region" description="Helical" evidence="9">
    <location>
        <begin position="144"/>
        <end position="163"/>
    </location>
</feature>
<dbReference type="EC" id="2.7.13.3" evidence="3"/>
<dbReference type="PRINTS" id="PR00344">
    <property type="entry name" value="BCTRLSENSOR"/>
</dbReference>
<keyword evidence="12" id="KW-1185">Reference proteome</keyword>
<dbReference type="EMBL" id="FQXP01000003">
    <property type="protein sequence ID" value="SHH35743.1"/>
    <property type="molecule type" value="Genomic_DNA"/>
</dbReference>
<sequence length="399" mass="45337">MFRKLKRNLIIINMCLLTTVFIAILSLIYFNTAANMNNKIKMDLNSIIMDSKPNTGKSMPKDTLSVIVDSNNKIINSNSHMFINASDIPNLVDMALSTNGNSNKIQFLDNTYMFLKKSMPIGTKIAFFDISKEKEVLINILKEFLLMGSFVLIILFGVSIFLTSKTIKPIKESFEKQKQFIADASHELKTPLAIIKTNSSVLLENSDDTIRNQIKWLNYIDSQTNRMSLLINEMLSLTKLDTEEQGANFSQIDLSKLIENTLLSFEAVLFENDIKLESTIIKNIIISAELEDIKKLFNILLDNAIKYTTKNGKININLYEENNKVKLSIRNTGQGIEKKNLEKIFERFYRVDISRARYTGGYGLGLSIAKSIVQKHHGKIYAESIVNESATFMVELPLK</sequence>
<dbReference type="Proteomes" id="UP000184526">
    <property type="component" value="Unassembled WGS sequence"/>
</dbReference>
<evidence type="ECO:0000256" key="1">
    <source>
        <dbReference type="ARBA" id="ARBA00000085"/>
    </source>
</evidence>
<keyword evidence="4" id="KW-0597">Phosphoprotein</keyword>
<evidence type="ECO:0000256" key="3">
    <source>
        <dbReference type="ARBA" id="ARBA00012438"/>
    </source>
</evidence>
<feature type="domain" description="Histidine kinase" evidence="10">
    <location>
        <begin position="183"/>
        <end position="399"/>
    </location>
</feature>
<keyword evidence="7" id="KW-0902">Two-component regulatory system</keyword>
<dbReference type="FunFam" id="3.30.565.10:FF:000006">
    <property type="entry name" value="Sensor histidine kinase WalK"/>
    <property type="match status" value="1"/>
</dbReference>
<evidence type="ECO:0000256" key="7">
    <source>
        <dbReference type="ARBA" id="ARBA00023012"/>
    </source>
</evidence>
<feature type="transmembrane region" description="Helical" evidence="9">
    <location>
        <begin position="9"/>
        <end position="30"/>
    </location>
</feature>
<dbReference type="SUPFAM" id="SSF47384">
    <property type="entry name" value="Homodimeric domain of signal transducing histidine kinase"/>
    <property type="match status" value="1"/>
</dbReference>
<dbReference type="AlphaFoldDB" id="A0A1M5SCW5"/>
<dbReference type="RefSeq" id="WP_072828951.1">
    <property type="nucleotide sequence ID" value="NZ_FQXP01000003.1"/>
</dbReference>
<dbReference type="SMART" id="SM00388">
    <property type="entry name" value="HisKA"/>
    <property type="match status" value="1"/>
</dbReference>
<dbReference type="InterPro" id="IPR003594">
    <property type="entry name" value="HATPase_dom"/>
</dbReference>
<evidence type="ECO:0000259" key="10">
    <source>
        <dbReference type="PROSITE" id="PS50109"/>
    </source>
</evidence>
<dbReference type="CDD" id="cd00075">
    <property type="entry name" value="HATPase"/>
    <property type="match status" value="1"/>
</dbReference>
<dbReference type="PANTHER" id="PTHR45453:SF1">
    <property type="entry name" value="PHOSPHATE REGULON SENSOR PROTEIN PHOR"/>
    <property type="match status" value="1"/>
</dbReference>
<dbReference type="InterPro" id="IPR003661">
    <property type="entry name" value="HisK_dim/P_dom"/>
</dbReference>
<dbReference type="Pfam" id="PF02518">
    <property type="entry name" value="HATPase_c"/>
    <property type="match status" value="1"/>
</dbReference>
<dbReference type="GO" id="GO:0016036">
    <property type="term" value="P:cellular response to phosphate starvation"/>
    <property type="evidence" value="ECO:0007669"/>
    <property type="project" value="TreeGrafter"/>
</dbReference>
<reference evidence="11 12" key="1">
    <citation type="submission" date="2016-11" db="EMBL/GenBank/DDBJ databases">
        <authorList>
            <person name="Jaros S."/>
            <person name="Januszkiewicz K."/>
            <person name="Wedrychowicz H."/>
        </authorList>
    </citation>
    <scope>NUCLEOTIDE SEQUENCE [LARGE SCALE GENOMIC DNA]</scope>
    <source>
        <strain evidence="11 12">DSM 3089</strain>
    </source>
</reference>